<accession>A0ABU8YAX4</accession>
<dbReference type="InterPro" id="IPR015813">
    <property type="entry name" value="Pyrv/PenolPyrv_kinase-like_dom"/>
</dbReference>
<name>A0ABU8YAX4_9MICO</name>
<dbReference type="GO" id="GO:0016829">
    <property type="term" value="F:lyase activity"/>
    <property type="evidence" value="ECO:0007669"/>
    <property type="project" value="UniProtKB-KW"/>
</dbReference>
<dbReference type="Gene3D" id="3.20.20.60">
    <property type="entry name" value="Phosphoenolpyruvate-binding domains"/>
    <property type="match status" value="1"/>
</dbReference>
<dbReference type="CDD" id="cd00377">
    <property type="entry name" value="ICL_PEPM"/>
    <property type="match status" value="1"/>
</dbReference>
<dbReference type="Proteomes" id="UP001370299">
    <property type="component" value="Unassembled WGS sequence"/>
</dbReference>
<dbReference type="PANTHER" id="PTHR42905">
    <property type="entry name" value="PHOSPHOENOLPYRUVATE CARBOXYLASE"/>
    <property type="match status" value="1"/>
</dbReference>
<dbReference type="InterPro" id="IPR040442">
    <property type="entry name" value="Pyrv_kinase-like_dom_sf"/>
</dbReference>
<comment type="caution">
    <text evidence="1">The sequence shown here is derived from an EMBL/GenBank/DDBJ whole genome shotgun (WGS) entry which is preliminary data.</text>
</comment>
<dbReference type="Gene3D" id="6.10.250.2750">
    <property type="match status" value="1"/>
</dbReference>
<gene>
    <name evidence="1" type="ORF">WMN62_04035</name>
</gene>
<dbReference type="SUPFAM" id="SSF51621">
    <property type="entry name" value="Phosphoenolpyruvate/pyruvate domain"/>
    <property type="match status" value="1"/>
</dbReference>
<sequence>MNSTTTAAATRFHSLHRNRHHPLVLANAWDAASARLIEAAGAPAIATTSAGVAWSLGYPDGNALPLHEALGAVTRIAAAVSVPVTVDIEGGYADDPDGVERTVDAVLGAGAVGINIEDGVLPPSELVDRITAARRAAERAGVRLFVNARTDVHLAGLVTPDRMLAESIDRANRYVDAGADGVFVPGVGDVDTIRALVEAVGAPLNVMAGPGSPIVSELAALGVARVSLGSGVAQAAYAVARQAATELLTAGTYDSTAQAVGYGEVNALF</sequence>
<evidence type="ECO:0000313" key="1">
    <source>
        <dbReference type="EMBL" id="MEK0170630.1"/>
    </source>
</evidence>
<organism evidence="1 2">
    <name type="scientific">Curtobacterium citreum</name>
    <dbReference type="NCBI Taxonomy" id="2036"/>
    <lineage>
        <taxon>Bacteria</taxon>
        <taxon>Bacillati</taxon>
        <taxon>Actinomycetota</taxon>
        <taxon>Actinomycetes</taxon>
        <taxon>Micrococcales</taxon>
        <taxon>Microbacteriaceae</taxon>
        <taxon>Curtobacterium</taxon>
    </lineage>
</organism>
<evidence type="ECO:0000313" key="2">
    <source>
        <dbReference type="Proteomes" id="UP001370299"/>
    </source>
</evidence>
<dbReference type="Pfam" id="PF13714">
    <property type="entry name" value="PEP_mutase"/>
    <property type="match status" value="1"/>
</dbReference>
<dbReference type="EMBL" id="JBBLYY010000023">
    <property type="protein sequence ID" value="MEK0170630.1"/>
    <property type="molecule type" value="Genomic_DNA"/>
</dbReference>
<keyword evidence="1" id="KW-0456">Lyase</keyword>
<dbReference type="RefSeq" id="WP_340196660.1">
    <property type="nucleotide sequence ID" value="NZ_JBBKAP010000042.1"/>
</dbReference>
<dbReference type="InterPro" id="IPR039556">
    <property type="entry name" value="ICL/PEPM"/>
</dbReference>
<dbReference type="PANTHER" id="PTHR42905:SF16">
    <property type="entry name" value="CARBOXYPHOSPHONOENOLPYRUVATE PHOSPHONOMUTASE-LIKE PROTEIN (AFU_ORTHOLOGUE AFUA_5G07230)"/>
    <property type="match status" value="1"/>
</dbReference>
<proteinExistence type="predicted"/>
<reference evidence="1 2" key="1">
    <citation type="submission" date="2024-03" db="EMBL/GenBank/DDBJ databases">
        <title>Whole genomes of four grape xylem sap localized bacterial endophytes.</title>
        <authorList>
            <person name="Kumar G."/>
            <person name="Savka M.A."/>
        </authorList>
    </citation>
    <scope>NUCLEOTIDE SEQUENCE [LARGE SCALE GENOMIC DNA]</scope>
    <source>
        <strain evidence="1 2">RIT_GXS8</strain>
    </source>
</reference>
<protein>
    <submittedName>
        <fullName evidence="1">Isocitrate lyase/phosphoenolpyruvate mutase family protein</fullName>
    </submittedName>
</protein>
<keyword evidence="2" id="KW-1185">Reference proteome</keyword>